<dbReference type="EC" id="2.7.8.-" evidence="10"/>
<keyword evidence="6 8" id="KW-0472">Membrane</keyword>
<evidence type="ECO:0000259" key="9">
    <source>
        <dbReference type="Pfam" id="PF02397"/>
    </source>
</evidence>
<accession>A0ABV5P5R8</accession>
<feature type="transmembrane region" description="Helical" evidence="8">
    <location>
        <begin position="309"/>
        <end position="330"/>
    </location>
</feature>
<evidence type="ECO:0000256" key="4">
    <source>
        <dbReference type="ARBA" id="ARBA00022692"/>
    </source>
</evidence>
<evidence type="ECO:0000256" key="7">
    <source>
        <dbReference type="SAM" id="MobiDB-lite"/>
    </source>
</evidence>
<evidence type="ECO:0000313" key="11">
    <source>
        <dbReference type="Proteomes" id="UP001589718"/>
    </source>
</evidence>
<feature type="domain" description="Bacterial sugar transferase" evidence="9">
    <location>
        <begin position="304"/>
        <end position="485"/>
    </location>
</feature>
<evidence type="ECO:0000256" key="1">
    <source>
        <dbReference type="ARBA" id="ARBA00004141"/>
    </source>
</evidence>
<evidence type="ECO:0000256" key="6">
    <source>
        <dbReference type="ARBA" id="ARBA00023136"/>
    </source>
</evidence>
<dbReference type="GO" id="GO:0016740">
    <property type="term" value="F:transferase activity"/>
    <property type="evidence" value="ECO:0007669"/>
    <property type="project" value="UniProtKB-KW"/>
</dbReference>
<keyword evidence="5 8" id="KW-1133">Transmembrane helix</keyword>
<evidence type="ECO:0000256" key="3">
    <source>
        <dbReference type="ARBA" id="ARBA00022679"/>
    </source>
</evidence>
<protein>
    <submittedName>
        <fullName evidence="10">Sugar transferase</fullName>
        <ecNumber evidence="10">2.7.8.-</ecNumber>
    </submittedName>
</protein>
<dbReference type="Pfam" id="PF02397">
    <property type="entry name" value="Bac_transf"/>
    <property type="match status" value="1"/>
</dbReference>
<keyword evidence="4 8" id="KW-0812">Transmembrane</keyword>
<comment type="caution">
    <text evidence="10">The sequence shown here is derived from an EMBL/GenBank/DDBJ whole genome shotgun (WGS) entry which is preliminary data.</text>
</comment>
<organism evidence="10 11">
    <name type="scientific">Streptomyces cremeus</name>
    <dbReference type="NCBI Taxonomy" id="66881"/>
    <lineage>
        <taxon>Bacteria</taxon>
        <taxon>Bacillati</taxon>
        <taxon>Actinomycetota</taxon>
        <taxon>Actinomycetes</taxon>
        <taxon>Kitasatosporales</taxon>
        <taxon>Streptomycetaceae</taxon>
        <taxon>Streptomyces</taxon>
    </lineage>
</organism>
<evidence type="ECO:0000256" key="5">
    <source>
        <dbReference type="ARBA" id="ARBA00022989"/>
    </source>
</evidence>
<keyword evidence="3 10" id="KW-0808">Transferase</keyword>
<name>A0ABV5P5R8_STRCM</name>
<feature type="transmembrane region" description="Helical" evidence="8">
    <location>
        <begin position="105"/>
        <end position="128"/>
    </location>
</feature>
<dbReference type="Proteomes" id="UP001589718">
    <property type="component" value="Unassembled WGS sequence"/>
</dbReference>
<dbReference type="NCBIfam" id="TIGR03025">
    <property type="entry name" value="EPS_sugtrans"/>
    <property type="match status" value="1"/>
</dbReference>
<dbReference type="InterPro" id="IPR017475">
    <property type="entry name" value="EPS_sugar_tfrase"/>
</dbReference>
<dbReference type="PANTHER" id="PTHR30576:SF0">
    <property type="entry name" value="UNDECAPRENYL-PHOSPHATE N-ACETYLGALACTOSAMINYL 1-PHOSPHATE TRANSFERASE-RELATED"/>
    <property type="match status" value="1"/>
</dbReference>
<dbReference type="Gene3D" id="3.40.50.720">
    <property type="entry name" value="NAD(P)-binding Rossmann-like Domain"/>
    <property type="match status" value="1"/>
</dbReference>
<dbReference type="InterPro" id="IPR003362">
    <property type="entry name" value="Bact_transf"/>
</dbReference>
<comment type="similarity">
    <text evidence="2">Belongs to the bacterial sugar transferase family.</text>
</comment>
<feature type="region of interest" description="Disordered" evidence="7">
    <location>
        <begin position="1"/>
        <end position="48"/>
    </location>
</feature>
<evidence type="ECO:0000256" key="2">
    <source>
        <dbReference type="ARBA" id="ARBA00006464"/>
    </source>
</evidence>
<sequence>MTTESAPVPHASSNAAVLSPIRLHEPRRSTRRRPAAPSPGTPRGHGQFAGRVTGDVLALTAALVLVPDLSRPWPVILPLVAGQLLALACRGLYRPRLSPSALAEFPFLFGLALVQWLVTTEALAAYHPRYGSGWAAPVCAAALQAVLVCGGRAATYGLNRRWAARHPQSTLVVGDGPLAQRVTAALHEHAEYGMRPVGQVDDHAAEPPAADAPALPVLATPQDISRAVVQADVRHAVFARPLAPGGQGEELVGLLAGHGCRLWAVDGPATTSAGPGTAVGSDHLWGFSVRALTPRGDSAAQTAKRAMDVVLAALVLTLAAPVLGACALAVRLADGPGVLFRQERIGRHGRPFLLLKFRTLRPVDEHESDTRWSVALDQRMSPVGRLLRRTSLDELPQLWNVLRGDMSMVGPRPERPYFVTKFRQTYPGYQARHRVPVGMTGLAQVNGLRGNTSIEDRARFDNHYIETWSLWQDLCILLRTATSLFRHGGS</sequence>
<feature type="transmembrane region" description="Helical" evidence="8">
    <location>
        <begin position="134"/>
        <end position="155"/>
    </location>
</feature>
<keyword evidence="11" id="KW-1185">Reference proteome</keyword>
<dbReference type="PANTHER" id="PTHR30576">
    <property type="entry name" value="COLANIC BIOSYNTHESIS UDP-GLUCOSE LIPID CARRIER TRANSFERASE"/>
    <property type="match status" value="1"/>
</dbReference>
<dbReference type="EMBL" id="JBHMCR010000001">
    <property type="protein sequence ID" value="MFB9518540.1"/>
    <property type="molecule type" value="Genomic_DNA"/>
</dbReference>
<evidence type="ECO:0000313" key="10">
    <source>
        <dbReference type="EMBL" id="MFB9518540.1"/>
    </source>
</evidence>
<gene>
    <name evidence="10" type="ORF">ACFFTU_01035</name>
</gene>
<reference evidence="10 11" key="1">
    <citation type="submission" date="2024-09" db="EMBL/GenBank/DDBJ databases">
        <authorList>
            <person name="Sun Q."/>
            <person name="Mori K."/>
        </authorList>
    </citation>
    <scope>NUCLEOTIDE SEQUENCE [LARGE SCALE GENOMIC DNA]</scope>
    <source>
        <strain evidence="10 11">JCM 4362</strain>
    </source>
</reference>
<dbReference type="RefSeq" id="WP_345219283.1">
    <property type="nucleotide sequence ID" value="NZ_BAAAXE010000002.1"/>
</dbReference>
<evidence type="ECO:0000256" key="8">
    <source>
        <dbReference type="SAM" id="Phobius"/>
    </source>
</evidence>
<comment type="subcellular location">
    <subcellularLocation>
        <location evidence="1">Membrane</location>
        <topology evidence="1">Multi-pass membrane protein</topology>
    </subcellularLocation>
</comment>
<feature type="compositionally biased region" description="Polar residues" evidence="7">
    <location>
        <begin position="1"/>
        <end position="16"/>
    </location>
</feature>
<proteinExistence type="inferred from homology"/>